<keyword evidence="3" id="KW-1185">Reference proteome</keyword>
<sequence>MHTFRRAIEVLFVLTLAVLLAGGIVFVLGQAIGLVAGQGQWLTALNDTIKTPICIAASVCAVAGFLLSYKRRQPQEQPQKAGAR</sequence>
<name>A0A1H1TEI7_9MICC</name>
<protein>
    <submittedName>
        <fullName evidence="2">Uncharacterized protein</fullName>
    </submittedName>
</protein>
<dbReference type="RefSeq" id="WP_091717083.1">
    <property type="nucleotide sequence ID" value="NZ_LT629779.1"/>
</dbReference>
<dbReference type="AlphaFoldDB" id="A0A1H1TEI7"/>
<reference evidence="3" key="1">
    <citation type="submission" date="2016-10" db="EMBL/GenBank/DDBJ databases">
        <authorList>
            <person name="Varghese N."/>
            <person name="Submissions S."/>
        </authorList>
    </citation>
    <scope>NUCLEOTIDE SEQUENCE [LARGE SCALE GENOMIC DNA]</scope>
    <source>
        <strain evidence="3">IMMIB L-1606</strain>
    </source>
</reference>
<evidence type="ECO:0000313" key="3">
    <source>
        <dbReference type="Proteomes" id="UP000198751"/>
    </source>
</evidence>
<proteinExistence type="predicted"/>
<organism evidence="2 3">
    <name type="scientific">Pseudarthrobacter equi</name>
    <dbReference type="NCBI Taxonomy" id="728066"/>
    <lineage>
        <taxon>Bacteria</taxon>
        <taxon>Bacillati</taxon>
        <taxon>Actinomycetota</taxon>
        <taxon>Actinomycetes</taxon>
        <taxon>Micrococcales</taxon>
        <taxon>Micrococcaceae</taxon>
        <taxon>Pseudarthrobacter</taxon>
    </lineage>
</organism>
<keyword evidence="1" id="KW-0472">Membrane</keyword>
<dbReference type="EMBL" id="LT629779">
    <property type="protein sequence ID" value="SDS58702.1"/>
    <property type="molecule type" value="Genomic_DNA"/>
</dbReference>
<feature type="transmembrane region" description="Helical" evidence="1">
    <location>
        <begin position="49"/>
        <end position="69"/>
    </location>
</feature>
<dbReference type="OrthoDB" id="4952921at2"/>
<keyword evidence="1" id="KW-1133">Transmembrane helix</keyword>
<evidence type="ECO:0000313" key="2">
    <source>
        <dbReference type="EMBL" id="SDS58702.1"/>
    </source>
</evidence>
<evidence type="ECO:0000256" key="1">
    <source>
        <dbReference type="SAM" id="Phobius"/>
    </source>
</evidence>
<accession>A0A1H1TEI7</accession>
<dbReference type="Proteomes" id="UP000198751">
    <property type="component" value="Chromosome I"/>
</dbReference>
<keyword evidence="1" id="KW-0812">Transmembrane</keyword>
<gene>
    <name evidence="2" type="ORF">SAMN04489743_0391</name>
</gene>